<evidence type="ECO:0000313" key="2">
    <source>
        <dbReference type="EMBL" id="KAK5690461.1"/>
    </source>
</evidence>
<gene>
    <name evidence="2" type="ORF">LTR97_012329</name>
</gene>
<feature type="region of interest" description="Disordered" evidence="1">
    <location>
        <begin position="1"/>
        <end position="21"/>
    </location>
</feature>
<comment type="caution">
    <text evidence="2">The sequence shown here is derived from an EMBL/GenBank/DDBJ whole genome shotgun (WGS) entry which is preliminary data.</text>
</comment>
<dbReference type="AlphaFoldDB" id="A0AAN7VR86"/>
<dbReference type="EMBL" id="JAVRQU010000025">
    <property type="protein sequence ID" value="KAK5690461.1"/>
    <property type="molecule type" value="Genomic_DNA"/>
</dbReference>
<dbReference type="Proteomes" id="UP001310594">
    <property type="component" value="Unassembled WGS sequence"/>
</dbReference>
<evidence type="ECO:0000256" key="1">
    <source>
        <dbReference type="SAM" id="MobiDB-lite"/>
    </source>
</evidence>
<accession>A0AAN7VR86</accession>
<evidence type="ECO:0000313" key="3">
    <source>
        <dbReference type="Proteomes" id="UP001310594"/>
    </source>
</evidence>
<name>A0AAN7VR86_9PEZI</name>
<protein>
    <submittedName>
        <fullName evidence="2">Uncharacterized protein</fullName>
    </submittedName>
</protein>
<proteinExistence type="predicted"/>
<feature type="region of interest" description="Disordered" evidence="1">
    <location>
        <begin position="151"/>
        <end position="179"/>
    </location>
</feature>
<organism evidence="2 3">
    <name type="scientific">Elasticomyces elasticus</name>
    <dbReference type="NCBI Taxonomy" id="574655"/>
    <lineage>
        <taxon>Eukaryota</taxon>
        <taxon>Fungi</taxon>
        <taxon>Dikarya</taxon>
        <taxon>Ascomycota</taxon>
        <taxon>Pezizomycotina</taxon>
        <taxon>Dothideomycetes</taxon>
        <taxon>Dothideomycetidae</taxon>
        <taxon>Mycosphaerellales</taxon>
        <taxon>Teratosphaeriaceae</taxon>
        <taxon>Elasticomyces</taxon>
    </lineage>
</organism>
<feature type="compositionally biased region" description="Polar residues" evidence="1">
    <location>
        <begin position="8"/>
        <end position="19"/>
    </location>
</feature>
<reference evidence="2" key="1">
    <citation type="submission" date="2023-08" db="EMBL/GenBank/DDBJ databases">
        <title>Black Yeasts Isolated from many extreme environments.</title>
        <authorList>
            <person name="Coleine C."/>
            <person name="Stajich J.E."/>
            <person name="Selbmann L."/>
        </authorList>
    </citation>
    <scope>NUCLEOTIDE SEQUENCE</scope>
    <source>
        <strain evidence="2">CCFEE 5810</strain>
    </source>
</reference>
<sequence length="295" mass="31537">MADEEYDSTVQPLSTLTNATPPPADLAEVLRSGDLVVDLAKLSQEVIANVERLAAWYERTKKPYAHRKAGTLRRANTNLISLISKLAGILERELREEEEVAGHEAADFIGLPGGLHSHPVIAGAIKTGSAQTHVLDGLQTSDERVIIDEAGPAQSQALHEVHVPTPPPSEETSDNEKQPEALPGAIAAQHTQDAASSTQLPTYEAQVTHIVSRLVIAKQILHRTAPTMAEAVGAFGLACCEAPVWYAWVQHYASHELDGSVVDARAYLNDAAGVLGALDRRAADDLLRIISGLGV</sequence>